<evidence type="ECO:0000313" key="2">
    <source>
        <dbReference type="EMBL" id="KAF2450157.1"/>
    </source>
</evidence>
<dbReference type="OrthoDB" id="10605862at2759"/>
<sequence>MYKMSAAGNTILQPRRSQADIKAIMAITNLVHLNRQGRIPTAHQLARSLDRTFCRLCNVWFRSDNLGRHKKTKGHDKAIRQAAEAARLTTGLHIILPPKTAPAANVLETDLRAVDSSAPAKAPAVEALEGEQSGEVVPMVGTASANADSGMAHIQTWLDAVAEAGSPTADASIMEVTPDVTFETTSIVKVPTGEQLEADVPAPSPSSPKVTETARRSFATDAARKTVASKGGISKPKSLKAVKSPRKKSVVVFTEEEDEQILHGYFQQIPEKETAKTMQGKSASAIKARIQVIAGLKWVPGGDTQTEVYYRILKQYHDV</sequence>
<accession>A0A9P4UIC4</accession>
<comment type="caution">
    <text evidence="2">The sequence shown here is derived from an EMBL/GenBank/DDBJ whole genome shotgun (WGS) entry which is preliminary data.</text>
</comment>
<proteinExistence type="predicted"/>
<protein>
    <submittedName>
        <fullName evidence="2">Uncharacterized protein</fullName>
    </submittedName>
</protein>
<name>A0A9P4UIC4_9PLEO</name>
<evidence type="ECO:0000256" key="1">
    <source>
        <dbReference type="SAM" id="MobiDB-lite"/>
    </source>
</evidence>
<evidence type="ECO:0000313" key="3">
    <source>
        <dbReference type="Proteomes" id="UP000799764"/>
    </source>
</evidence>
<reference evidence="2" key="1">
    <citation type="journal article" date="2020" name="Stud. Mycol.">
        <title>101 Dothideomycetes genomes: a test case for predicting lifestyles and emergence of pathogens.</title>
        <authorList>
            <person name="Haridas S."/>
            <person name="Albert R."/>
            <person name="Binder M."/>
            <person name="Bloem J."/>
            <person name="Labutti K."/>
            <person name="Salamov A."/>
            <person name="Andreopoulos B."/>
            <person name="Baker S."/>
            <person name="Barry K."/>
            <person name="Bills G."/>
            <person name="Bluhm B."/>
            <person name="Cannon C."/>
            <person name="Castanera R."/>
            <person name="Culley D."/>
            <person name="Daum C."/>
            <person name="Ezra D."/>
            <person name="Gonzalez J."/>
            <person name="Henrissat B."/>
            <person name="Kuo A."/>
            <person name="Liang C."/>
            <person name="Lipzen A."/>
            <person name="Lutzoni F."/>
            <person name="Magnuson J."/>
            <person name="Mondo S."/>
            <person name="Nolan M."/>
            <person name="Ohm R."/>
            <person name="Pangilinan J."/>
            <person name="Park H.-J."/>
            <person name="Ramirez L."/>
            <person name="Alfaro M."/>
            <person name="Sun H."/>
            <person name="Tritt A."/>
            <person name="Yoshinaga Y."/>
            <person name="Zwiers L.-H."/>
            <person name="Turgeon B."/>
            <person name="Goodwin S."/>
            <person name="Spatafora J."/>
            <person name="Crous P."/>
            <person name="Grigoriev I."/>
        </authorList>
    </citation>
    <scope>NUCLEOTIDE SEQUENCE</scope>
    <source>
        <strain evidence="2">CBS 690.94</strain>
    </source>
</reference>
<dbReference type="Proteomes" id="UP000799764">
    <property type="component" value="Unassembled WGS sequence"/>
</dbReference>
<dbReference type="AlphaFoldDB" id="A0A9P4UIC4"/>
<gene>
    <name evidence="2" type="ORF">P171DRAFT_516107</name>
</gene>
<keyword evidence="3" id="KW-1185">Reference proteome</keyword>
<dbReference type="EMBL" id="MU001493">
    <property type="protein sequence ID" value="KAF2450157.1"/>
    <property type="molecule type" value="Genomic_DNA"/>
</dbReference>
<organism evidence="2 3">
    <name type="scientific">Karstenula rhodostoma CBS 690.94</name>
    <dbReference type="NCBI Taxonomy" id="1392251"/>
    <lineage>
        <taxon>Eukaryota</taxon>
        <taxon>Fungi</taxon>
        <taxon>Dikarya</taxon>
        <taxon>Ascomycota</taxon>
        <taxon>Pezizomycotina</taxon>
        <taxon>Dothideomycetes</taxon>
        <taxon>Pleosporomycetidae</taxon>
        <taxon>Pleosporales</taxon>
        <taxon>Massarineae</taxon>
        <taxon>Didymosphaeriaceae</taxon>
        <taxon>Karstenula</taxon>
    </lineage>
</organism>
<feature type="region of interest" description="Disordered" evidence="1">
    <location>
        <begin position="197"/>
        <end position="239"/>
    </location>
</feature>